<comment type="caution">
    <text evidence="4">The sequence shown here is derived from an EMBL/GenBank/DDBJ whole genome shotgun (WGS) entry which is preliminary data.</text>
</comment>
<evidence type="ECO:0000256" key="1">
    <source>
        <dbReference type="ARBA" id="ARBA00022679"/>
    </source>
</evidence>
<evidence type="ECO:0000256" key="2">
    <source>
        <dbReference type="ARBA" id="ARBA00023315"/>
    </source>
</evidence>
<protein>
    <recommendedName>
        <fullName evidence="3">N-acetyltransferase domain-containing protein</fullName>
    </recommendedName>
</protein>
<organism evidence="4">
    <name type="scientific">bioreactor metagenome</name>
    <dbReference type="NCBI Taxonomy" id="1076179"/>
    <lineage>
        <taxon>unclassified sequences</taxon>
        <taxon>metagenomes</taxon>
        <taxon>ecological metagenomes</taxon>
    </lineage>
</organism>
<dbReference type="EMBL" id="VSSQ01000426">
    <property type="protein sequence ID" value="MPL94387.1"/>
    <property type="molecule type" value="Genomic_DNA"/>
</dbReference>
<keyword evidence="2" id="KW-0012">Acyltransferase</keyword>
<dbReference type="CDD" id="cd04301">
    <property type="entry name" value="NAT_SF"/>
    <property type="match status" value="1"/>
</dbReference>
<dbReference type="Gene3D" id="3.40.630.30">
    <property type="match status" value="1"/>
</dbReference>
<dbReference type="InterPro" id="IPR050832">
    <property type="entry name" value="Bact_Acetyltransf"/>
</dbReference>
<dbReference type="PROSITE" id="PS51186">
    <property type="entry name" value="GNAT"/>
    <property type="match status" value="1"/>
</dbReference>
<accession>A0A644VSX4</accession>
<gene>
    <name evidence="4" type="ORF">SDC9_40540</name>
</gene>
<reference evidence="4" key="1">
    <citation type="submission" date="2019-08" db="EMBL/GenBank/DDBJ databases">
        <authorList>
            <person name="Kucharzyk K."/>
            <person name="Murdoch R.W."/>
            <person name="Higgins S."/>
            <person name="Loffler F."/>
        </authorList>
    </citation>
    <scope>NUCLEOTIDE SEQUENCE</scope>
</reference>
<feature type="domain" description="N-acetyltransferase" evidence="3">
    <location>
        <begin position="17"/>
        <end position="175"/>
    </location>
</feature>
<evidence type="ECO:0000259" key="3">
    <source>
        <dbReference type="PROSITE" id="PS51186"/>
    </source>
</evidence>
<dbReference type="SUPFAM" id="SSF55729">
    <property type="entry name" value="Acyl-CoA N-acyltransferases (Nat)"/>
    <property type="match status" value="1"/>
</dbReference>
<name>A0A644VSX4_9ZZZZ</name>
<dbReference type="InterPro" id="IPR000182">
    <property type="entry name" value="GNAT_dom"/>
</dbReference>
<sequence>MNRSANRLRGAIKQNSIELIEATQNDKALLEECVNDLSYITEFTGWNEFSEDEAQDLLDHKELPQNGSKENDRVYIIKKEGIPVGYCKLYEGAMNDPNKVFLGYMGIMREYQKRGIGREVYRVLEEEIKNSKYTTIRLNVGTRNIEAFAFWIRNGYRKIVSVVKYDNGFMDINLEKEITYL</sequence>
<dbReference type="PANTHER" id="PTHR43877">
    <property type="entry name" value="AMINOALKYLPHOSPHONATE N-ACETYLTRANSFERASE-RELATED-RELATED"/>
    <property type="match status" value="1"/>
</dbReference>
<proteinExistence type="predicted"/>
<dbReference type="Pfam" id="PF00583">
    <property type="entry name" value="Acetyltransf_1"/>
    <property type="match status" value="1"/>
</dbReference>
<dbReference type="GO" id="GO:0016747">
    <property type="term" value="F:acyltransferase activity, transferring groups other than amino-acyl groups"/>
    <property type="evidence" value="ECO:0007669"/>
    <property type="project" value="InterPro"/>
</dbReference>
<keyword evidence="1" id="KW-0808">Transferase</keyword>
<dbReference type="InterPro" id="IPR016181">
    <property type="entry name" value="Acyl_CoA_acyltransferase"/>
</dbReference>
<dbReference type="AlphaFoldDB" id="A0A644VSX4"/>
<evidence type="ECO:0000313" key="4">
    <source>
        <dbReference type="EMBL" id="MPL94387.1"/>
    </source>
</evidence>